<dbReference type="GO" id="GO:0016887">
    <property type="term" value="F:ATP hydrolysis activity"/>
    <property type="evidence" value="ECO:0007669"/>
    <property type="project" value="InterPro"/>
</dbReference>
<protein>
    <submittedName>
        <fullName evidence="6">Cobalt ABC transporter ATPase</fullName>
    </submittedName>
</protein>
<feature type="domain" description="ABC transporter" evidence="5">
    <location>
        <begin position="4"/>
        <end position="228"/>
    </location>
</feature>
<evidence type="ECO:0000313" key="6">
    <source>
        <dbReference type="EMBL" id="KTR89371.1"/>
    </source>
</evidence>
<dbReference type="InterPro" id="IPR050095">
    <property type="entry name" value="ECF_ABC_transporter_ATP-bd"/>
</dbReference>
<dbReference type="PANTHER" id="PTHR43553">
    <property type="entry name" value="HEAVY METAL TRANSPORTER"/>
    <property type="match status" value="1"/>
</dbReference>
<dbReference type="SUPFAM" id="SSF52540">
    <property type="entry name" value="P-loop containing nucleoside triphosphate hydrolases"/>
    <property type="match status" value="1"/>
</dbReference>
<dbReference type="InterPro" id="IPR017871">
    <property type="entry name" value="ABC_transporter-like_CS"/>
</dbReference>
<dbReference type="PROSITE" id="PS00211">
    <property type="entry name" value="ABC_TRANSPORTER_1"/>
    <property type="match status" value="1"/>
</dbReference>
<comment type="caution">
    <text evidence="6">The sequence shown here is derived from an EMBL/GenBank/DDBJ whole genome shotgun (WGS) entry which is preliminary data.</text>
</comment>
<dbReference type="InterPro" id="IPR003439">
    <property type="entry name" value="ABC_transporter-like_ATP-bd"/>
</dbReference>
<dbReference type="RefSeq" id="WP_058624979.1">
    <property type="nucleotide sequence ID" value="NZ_LDRT01000131.1"/>
</dbReference>
<dbReference type="Pfam" id="PF00005">
    <property type="entry name" value="ABC_tran"/>
    <property type="match status" value="1"/>
</dbReference>
<keyword evidence="2" id="KW-0813">Transport</keyword>
<organism evidence="6 7">
    <name type="scientific">Microbacterium testaceum</name>
    <name type="common">Aureobacterium testaceum</name>
    <name type="synonym">Brevibacterium testaceum</name>
    <dbReference type="NCBI Taxonomy" id="2033"/>
    <lineage>
        <taxon>Bacteria</taxon>
        <taxon>Bacillati</taxon>
        <taxon>Actinomycetota</taxon>
        <taxon>Actinomycetes</taxon>
        <taxon>Micrococcales</taxon>
        <taxon>Microbacteriaceae</taxon>
        <taxon>Microbacterium</taxon>
    </lineage>
</organism>
<dbReference type="Gene3D" id="3.40.50.300">
    <property type="entry name" value="P-loop containing nucleotide triphosphate hydrolases"/>
    <property type="match status" value="1"/>
</dbReference>
<keyword evidence="4" id="KW-0067">ATP-binding</keyword>
<dbReference type="InterPro" id="IPR003593">
    <property type="entry name" value="AAA+_ATPase"/>
</dbReference>
<dbReference type="SMART" id="SM00382">
    <property type="entry name" value="AAA"/>
    <property type="match status" value="1"/>
</dbReference>
<gene>
    <name evidence="6" type="ORF">NS220_15870</name>
</gene>
<sequence length="228" mass="24165">MSVVRCRGLSARLGDREVLHDVALDLGARTIAIVGDNGSGKSTFARLAAGLARRASGDLEVLGLDPEKDAAALRRRVALVLSNPDAQIVMPTVAEDVALSLRPLRLPREERARRVAASLERFGLDALADRPAHDLSGGQKQLLALCGAFVRAPDLVVADEPTAFLDARNARVVADHLLADTGHVLVVVTHDLALARRCEEAVLFADGRVAASGTAEEVVDAYERALAC</sequence>
<dbReference type="PATRIC" id="fig|2033.6.peg.722"/>
<evidence type="ECO:0000256" key="1">
    <source>
        <dbReference type="ARBA" id="ARBA00005417"/>
    </source>
</evidence>
<dbReference type="EMBL" id="LDRT01000131">
    <property type="protein sequence ID" value="KTR89371.1"/>
    <property type="molecule type" value="Genomic_DNA"/>
</dbReference>
<proteinExistence type="inferred from homology"/>
<evidence type="ECO:0000259" key="5">
    <source>
        <dbReference type="PROSITE" id="PS50893"/>
    </source>
</evidence>
<evidence type="ECO:0000313" key="7">
    <source>
        <dbReference type="Proteomes" id="UP000075025"/>
    </source>
</evidence>
<dbReference type="GO" id="GO:0043190">
    <property type="term" value="C:ATP-binding cassette (ABC) transporter complex"/>
    <property type="evidence" value="ECO:0007669"/>
    <property type="project" value="TreeGrafter"/>
</dbReference>
<dbReference type="AlphaFoldDB" id="A0A147ETJ1"/>
<dbReference type="PROSITE" id="PS50893">
    <property type="entry name" value="ABC_TRANSPORTER_2"/>
    <property type="match status" value="1"/>
</dbReference>
<dbReference type="CDD" id="cd03225">
    <property type="entry name" value="ABC_cobalt_CbiO_domain1"/>
    <property type="match status" value="1"/>
</dbReference>
<dbReference type="GO" id="GO:0042626">
    <property type="term" value="F:ATPase-coupled transmembrane transporter activity"/>
    <property type="evidence" value="ECO:0007669"/>
    <property type="project" value="TreeGrafter"/>
</dbReference>
<dbReference type="PANTHER" id="PTHR43553:SF24">
    <property type="entry name" value="ENERGY-COUPLING FACTOR TRANSPORTER ATP-BINDING PROTEIN ECFA1"/>
    <property type="match status" value="1"/>
</dbReference>
<evidence type="ECO:0000256" key="3">
    <source>
        <dbReference type="ARBA" id="ARBA00022741"/>
    </source>
</evidence>
<accession>A0A147ETJ1</accession>
<evidence type="ECO:0000256" key="2">
    <source>
        <dbReference type="ARBA" id="ARBA00022448"/>
    </source>
</evidence>
<comment type="similarity">
    <text evidence="1">Belongs to the ABC transporter superfamily.</text>
</comment>
<evidence type="ECO:0000256" key="4">
    <source>
        <dbReference type="ARBA" id="ARBA00022840"/>
    </source>
</evidence>
<dbReference type="Proteomes" id="UP000075025">
    <property type="component" value="Unassembled WGS sequence"/>
</dbReference>
<dbReference type="InterPro" id="IPR027417">
    <property type="entry name" value="P-loop_NTPase"/>
</dbReference>
<reference evidence="6 7" key="1">
    <citation type="journal article" date="2016" name="Front. Microbiol.">
        <title>Genomic Resource of Rice Seed Associated Bacteria.</title>
        <authorList>
            <person name="Midha S."/>
            <person name="Bansal K."/>
            <person name="Sharma S."/>
            <person name="Kumar N."/>
            <person name="Patil P.P."/>
            <person name="Chaudhry V."/>
            <person name="Patil P.B."/>
        </authorList>
    </citation>
    <scope>NUCLEOTIDE SEQUENCE [LARGE SCALE GENOMIC DNA]</scope>
    <source>
        <strain evidence="6 7">NS220</strain>
    </source>
</reference>
<name>A0A147ETJ1_MICTE</name>
<dbReference type="GO" id="GO:0005524">
    <property type="term" value="F:ATP binding"/>
    <property type="evidence" value="ECO:0007669"/>
    <property type="project" value="UniProtKB-KW"/>
</dbReference>
<dbReference type="InterPro" id="IPR015856">
    <property type="entry name" value="ABC_transpr_CbiO/EcfA_su"/>
</dbReference>
<keyword evidence="3" id="KW-0547">Nucleotide-binding</keyword>
<dbReference type="OrthoDB" id="9806471at2"/>